<reference evidence="1" key="2">
    <citation type="journal article" date="2023" name="BMC Genomics">
        <title>Pest status, molecular evolution, and epigenetic factors derived from the genome assembly of Frankliniella fusca, a thysanopteran phytovirus vector.</title>
        <authorList>
            <person name="Catto M.A."/>
            <person name="Labadie P.E."/>
            <person name="Jacobson A.L."/>
            <person name="Kennedy G.G."/>
            <person name="Srinivasan R."/>
            <person name="Hunt B.G."/>
        </authorList>
    </citation>
    <scope>NUCLEOTIDE SEQUENCE</scope>
    <source>
        <strain evidence="1">PL_HMW_Pooled</strain>
    </source>
</reference>
<proteinExistence type="predicted"/>
<sequence>MSFGKSWGSFLSLYHFTPGTEGYLLPLFKSAVCQTVLEKQWLFYLNCKSLILTISILIDLRRTQLGQTKKFFI</sequence>
<protein>
    <submittedName>
        <fullName evidence="1">Zinc finger FYVE domain-containing protein 26</fullName>
    </submittedName>
</protein>
<keyword evidence="2" id="KW-1185">Reference proteome</keyword>
<comment type="caution">
    <text evidence="1">The sequence shown here is derived from an EMBL/GenBank/DDBJ whole genome shotgun (WGS) entry which is preliminary data.</text>
</comment>
<evidence type="ECO:0000313" key="1">
    <source>
        <dbReference type="EMBL" id="KAK3913878.1"/>
    </source>
</evidence>
<accession>A0AAE1LBU4</accession>
<name>A0AAE1LBU4_9NEOP</name>
<evidence type="ECO:0000313" key="2">
    <source>
        <dbReference type="Proteomes" id="UP001219518"/>
    </source>
</evidence>
<reference evidence="1" key="1">
    <citation type="submission" date="2021-07" db="EMBL/GenBank/DDBJ databases">
        <authorList>
            <person name="Catto M.A."/>
            <person name="Jacobson A."/>
            <person name="Kennedy G."/>
            <person name="Labadie P."/>
            <person name="Hunt B.G."/>
            <person name="Srinivasan R."/>
        </authorList>
    </citation>
    <scope>NUCLEOTIDE SEQUENCE</scope>
    <source>
        <strain evidence="1">PL_HMW_Pooled</strain>
        <tissue evidence="1">Head</tissue>
    </source>
</reference>
<dbReference type="EMBL" id="JAHWGI010000341">
    <property type="protein sequence ID" value="KAK3913878.1"/>
    <property type="molecule type" value="Genomic_DNA"/>
</dbReference>
<dbReference type="Proteomes" id="UP001219518">
    <property type="component" value="Unassembled WGS sequence"/>
</dbReference>
<dbReference type="AlphaFoldDB" id="A0AAE1LBU4"/>
<gene>
    <name evidence="1" type="ORF">KUF71_023296</name>
</gene>
<organism evidence="1 2">
    <name type="scientific">Frankliniella fusca</name>
    <dbReference type="NCBI Taxonomy" id="407009"/>
    <lineage>
        <taxon>Eukaryota</taxon>
        <taxon>Metazoa</taxon>
        <taxon>Ecdysozoa</taxon>
        <taxon>Arthropoda</taxon>
        <taxon>Hexapoda</taxon>
        <taxon>Insecta</taxon>
        <taxon>Pterygota</taxon>
        <taxon>Neoptera</taxon>
        <taxon>Paraneoptera</taxon>
        <taxon>Thysanoptera</taxon>
        <taxon>Terebrantia</taxon>
        <taxon>Thripoidea</taxon>
        <taxon>Thripidae</taxon>
        <taxon>Frankliniella</taxon>
    </lineage>
</organism>